<keyword evidence="1" id="KW-0808">Transferase</keyword>
<dbReference type="EC" id="2.7.1.33" evidence="1"/>
<evidence type="ECO:0000313" key="2">
    <source>
        <dbReference type="Proteomes" id="UP000072989"/>
    </source>
</evidence>
<dbReference type="GO" id="GO:0004594">
    <property type="term" value="F:pantothenate kinase activity"/>
    <property type="evidence" value="ECO:0007669"/>
    <property type="project" value="UniProtKB-EC"/>
</dbReference>
<dbReference type="SUPFAM" id="SSF52540">
    <property type="entry name" value="P-loop containing nucleoside triphosphate hydrolases"/>
    <property type="match status" value="1"/>
</dbReference>
<reference evidence="1 2" key="1">
    <citation type="submission" date="2016-01" db="EMBL/GenBank/DDBJ databases">
        <title>Highly variable Streptococcus oralis are common among viridans streptococci isolated from primates.</title>
        <authorList>
            <person name="Denapaite D."/>
            <person name="Rieger M."/>
            <person name="Koendgen S."/>
            <person name="Brueckner R."/>
            <person name="Ochigava I."/>
            <person name="Kappeler P."/>
            <person name="Maetz-Rensing K."/>
            <person name="Leendertz F."/>
            <person name="Hakenbeck R."/>
        </authorList>
    </citation>
    <scope>NUCLEOTIDE SEQUENCE [LARGE SCALE GENOMIC DNA]</scope>
    <source>
        <strain evidence="1 2">DD17</strain>
    </source>
</reference>
<organism evidence="1 2">
    <name type="scientific">Streptococcus oralis</name>
    <dbReference type="NCBI Taxonomy" id="1303"/>
    <lineage>
        <taxon>Bacteria</taxon>
        <taxon>Bacillati</taxon>
        <taxon>Bacillota</taxon>
        <taxon>Bacilli</taxon>
        <taxon>Lactobacillales</taxon>
        <taxon>Streptococcaceae</taxon>
        <taxon>Streptococcus</taxon>
    </lineage>
</organism>
<protein>
    <submittedName>
        <fullName evidence="1">Pantothenate kinase</fullName>
        <ecNumber evidence="1">2.7.1.33</ecNumber>
    </submittedName>
</protein>
<dbReference type="EMBL" id="LQZE01000514">
    <property type="protein sequence ID" value="KXU11684.1"/>
    <property type="molecule type" value="Genomic_DNA"/>
</dbReference>
<keyword evidence="1" id="KW-0418">Kinase</keyword>
<name>A0A139RAF9_STROR</name>
<sequence>MDAAVEDIESWYLDRFLKLLSFAQNDPNSYYHRFTQMPIGEVEAFAHQVWTSINLTNLQNYIEPTRNRAEVILHKTKNHEIDEIYLKK</sequence>
<dbReference type="PATRIC" id="fig|1303.87.peg.2333"/>
<comment type="caution">
    <text evidence="1">The sequence shown here is derived from an EMBL/GenBank/DDBJ whole genome shotgun (WGS) entry which is preliminary data.</text>
</comment>
<proteinExistence type="predicted"/>
<dbReference type="AlphaFoldDB" id="A0A139RAF9"/>
<evidence type="ECO:0000313" key="1">
    <source>
        <dbReference type="EMBL" id="KXU11684.1"/>
    </source>
</evidence>
<dbReference type="Proteomes" id="UP000072989">
    <property type="component" value="Unassembled WGS sequence"/>
</dbReference>
<dbReference type="InterPro" id="IPR027417">
    <property type="entry name" value="P-loop_NTPase"/>
</dbReference>
<dbReference type="Gene3D" id="3.40.50.300">
    <property type="entry name" value="P-loop containing nucleotide triphosphate hydrolases"/>
    <property type="match status" value="1"/>
</dbReference>
<accession>A0A139RAF9</accession>
<gene>
    <name evidence="1" type="ORF">SORDD17_01880</name>
</gene>